<feature type="transmembrane region" description="Helical" evidence="2">
    <location>
        <begin position="75"/>
        <end position="97"/>
    </location>
</feature>
<feature type="transmembrane region" description="Helical" evidence="2">
    <location>
        <begin position="46"/>
        <end position="63"/>
    </location>
</feature>
<comment type="caution">
    <text evidence="3">The sequence shown here is derived from an EMBL/GenBank/DDBJ whole genome shotgun (WGS) entry which is preliminary data.</text>
</comment>
<evidence type="ECO:0000313" key="3">
    <source>
        <dbReference type="EMBL" id="MCS0498596.1"/>
    </source>
</evidence>
<dbReference type="Proteomes" id="UP001205337">
    <property type="component" value="Unassembled WGS sequence"/>
</dbReference>
<protein>
    <recommendedName>
        <fullName evidence="5">DUF2062 domain-containing protein</fullName>
    </recommendedName>
</protein>
<feature type="compositionally biased region" description="Low complexity" evidence="1">
    <location>
        <begin position="205"/>
        <end position="217"/>
    </location>
</feature>
<keyword evidence="2" id="KW-0812">Transmembrane</keyword>
<sequence length="227" mass="23615">MSYESTAPGYLPPFEPREEVLRGALFALIALPVGVAVWLLIWSFGFIASIVAFGVAFAALWLYRFGARGPISRAGAFVVTGITAGTLLIAFFAGIVLDAVQIVSEETGLGWVEIVTLPDFWSWFGEVLPSALGDYVGDLLLALLFGAIGCFAVLRSAFRQANAAAASAAPYVATPPAPAADVVAPQQPAAGFAGPPAPQVPQAPPGFVMPSPLAEEPAPTDETPESR</sequence>
<evidence type="ECO:0000256" key="1">
    <source>
        <dbReference type="SAM" id="MobiDB-lite"/>
    </source>
</evidence>
<organism evidence="3 4">
    <name type="scientific">Protaetiibacter mangrovi</name>
    <dbReference type="NCBI Taxonomy" id="2970926"/>
    <lineage>
        <taxon>Bacteria</taxon>
        <taxon>Bacillati</taxon>
        <taxon>Actinomycetota</taxon>
        <taxon>Actinomycetes</taxon>
        <taxon>Micrococcales</taxon>
        <taxon>Microbacteriaceae</taxon>
        <taxon>Protaetiibacter</taxon>
    </lineage>
</organism>
<evidence type="ECO:0000313" key="4">
    <source>
        <dbReference type="Proteomes" id="UP001205337"/>
    </source>
</evidence>
<keyword evidence="2" id="KW-1133">Transmembrane helix</keyword>
<feature type="region of interest" description="Disordered" evidence="1">
    <location>
        <begin position="184"/>
        <end position="227"/>
    </location>
</feature>
<reference evidence="3 4" key="1">
    <citation type="submission" date="2022-08" db="EMBL/GenBank/DDBJ databases">
        <authorList>
            <person name="Li F."/>
        </authorList>
    </citation>
    <scope>NUCLEOTIDE SEQUENCE [LARGE SCALE GENOMIC DNA]</scope>
    <source>
        <strain evidence="3 4">10F1B-8-1</strain>
    </source>
</reference>
<gene>
    <name evidence="3" type="ORF">NUH29_03405</name>
</gene>
<proteinExistence type="predicted"/>
<feature type="compositionally biased region" description="Pro residues" evidence="1">
    <location>
        <begin position="195"/>
        <end position="204"/>
    </location>
</feature>
<keyword evidence="2" id="KW-0472">Membrane</keyword>
<dbReference type="RefSeq" id="WP_258797561.1">
    <property type="nucleotide sequence ID" value="NZ_JANTHX010000004.1"/>
</dbReference>
<feature type="transmembrane region" description="Helical" evidence="2">
    <location>
        <begin position="20"/>
        <end position="40"/>
    </location>
</feature>
<evidence type="ECO:0000256" key="2">
    <source>
        <dbReference type="SAM" id="Phobius"/>
    </source>
</evidence>
<feature type="compositionally biased region" description="Acidic residues" evidence="1">
    <location>
        <begin position="218"/>
        <end position="227"/>
    </location>
</feature>
<feature type="compositionally biased region" description="Low complexity" evidence="1">
    <location>
        <begin position="184"/>
        <end position="194"/>
    </location>
</feature>
<feature type="transmembrane region" description="Helical" evidence="2">
    <location>
        <begin position="135"/>
        <end position="154"/>
    </location>
</feature>
<dbReference type="EMBL" id="JANTHX010000004">
    <property type="protein sequence ID" value="MCS0498596.1"/>
    <property type="molecule type" value="Genomic_DNA"/>
</dbReference>
<evidence type="ECO:0008006" key="5">
    <source>
        <dbReference type="Google" id="ProtNLM"/>
    </source>
</evidence>
<keyword evidence="4" id="KW-1185">Reference proteome</keyword>
<name>A0ABT1ZD23_9MICO</name>
<accession>A0ABT1ZD23</accession>